<accession>A0A8S5LHL0</accession>
<protein>
    <submittedName>
        <fullName evidence="1">Tail assembly chaperone protein</fullName>
    </submittedName>
</protein>
<evidence type="ECO:0000313" key="1">
    <source>
        <dbReference type="EMBL" id="DAD69532.1"/>
    </source>
</evidence>
<proteinExistence type="predicted"/>
<dbReference type="EMBL" id="BK014722">
    <property type="protein sequence ID" value="DAD69532.1"/>
    <property type="molecule type" value="Genomic_DNA"/>
</dbReference>
<dbReference type="InterPro" id="IPR049156">
    <property type="entry name" value="Phage_chap_TAC_15-like"/>
</dbReference>
<dbReference type="Pfam" id="PF21822">
    <property type="entry name" value="Phage_TAC_15"/>
    <property type="match status" value="1"/>
</dbReference>
<organism evidence="1">
    <name type="scientific">Siphoviridae sp. ctR0j7</name>
    <dbReference type="NCBI Taxonomy" id="2823580"/>
    <lineage>
        <taxon>Viruses</taxon>
        <taxon>Duplodnaviria</taxon>
        <taxon>Heunggongvirae</taxon>
        <taxon>Uroviricota</taxon>
        <taxon>Caudoviricetes</taxon>
    </lineage>
</organism>
<sequence length="152" mass="16698">MSQTVEIKVGDTTFFITKMNAFEALPVFGDLQKELLPALGALLGSLKDEPEGSLKDVNNTDLEKAVEKLSAQLDGKSLERWATRLLDSGHIAYEDENGEAVRFKLARDGHIFDDFAEVLQLLVVVIKENFAAPLTRWLNLSGLAGLAEKAKP</sequence>
<reference evidence="1" key="1">
    <citation type="journal article" date="2021" name="Proc. Natl. Acad. Sci. U.S.A.">
        <title>A Catalog of Tens of Thousands of Viruses from Human Metagenomes Reveals Hidden Associations with Chronic Diseases.</title>
        <authorList>
            <person name="Tisza M.J."/>
            <person name="Buck C.B."/>
        </authorList>
    </citation>
    <scope>NUCLEOTIDE SEQUENCE</scope>
    <source>
        <strain evidence="1">CtR0j7</strain>
    </source>
</reference>
<name>A0A8S5LHL0_9CAUD</name>